<dbReference type="SUPFAM" id="SSF158446">
    <property type="entry name" value="IVS-encoded protein-like"/>
    <property type="match status" value="1"/>
</dbReference>
<gene>
    <name evidence="1" type="ORF">CRYO30217_02956</name>
</gene>
<dbReference type="AlphaFoldDB" id="A0A916JRG0"/>
<evidence type="ECO:0008006" key="3">
    <source>
        <dbReference type="Google" id="ProtNLM"/>
    </source>
</evidence>
<dbReference type="KEGG" id="ptan:CRYO30217_02956"/>
<dbReference type="PANTHER" id="PTHR38471:SF2">
    <property type="entry name" value="FOUR HELIX BUNDLE PROTEIN"/>
    <property type="match status" value="1"/>
</dbReference>
<proteinExistence type="predicted"/>
<evidence type="ECO:0000313" key="2">
    <source>
        <dbReference type="Proteomes" id="UP000683507"/>
    </source>
</evidence>
<dbReference type="NCBIfam" id="TIGR02436">
    <property type="entry name" value="four helix bundle protein"/>
    <property type="match status" value="1"/>
</dbReference>
<dbReference type="Gene3D" id="1.20.1440.60">
    <property type="entry name" value="23S rRNA-intervening sequence"/>
    <property type="match status" value="1"/>
</dbReference>
<dbReference type="CDD" id="cd16377">
    <property type="entry name" value="23S_rRNA_IVP_like"/>
    <property type="match status" value="1"/>
</dbReference>
<organism evidence="1 2">
    <name type="scientific">Parvicella tangerina</name>
    <dbReference type="NCBI Taxonomy" id="2829795"/>
    <lineage>
        <taxon>Bacteria</taxon>
        <taxon>Pseudomonadati</taxon>
        <taxon>Bacteroidota</taxon>
        <taxon>Flavobacteriia</taxon>
        <taxon>Flavobacteriales</taxon>
        <taxon>Parvicellaceae</taxon>
        <taxon>Parvicella</taxon>
    </lineage>
</organism>
<dbReference type="EMBL" id="OU015584">
    <property type="protein sequence ID" value="CAG5085974.1"/>
    <property type="molecule type" value="Genomic_DNA"/>
</dbReference>
<dbReference type="RefSeq" id="WP_258543152.1">
    <property type="nucleotide sequence ID" value="NZ_OU015584.1"/>
</dbReference>
<accession>A0A916JRG0</accession>
<keyword evidence="2" id="KW-1185">Reference proteome</keyword>
<dbReference type="InterPro" id="IPR012657">
    <property type="entry name" value="23S_rRNA-intervening_sequence"/>
</dbReference>
<dbReference type="Proteomes" id="UP000683507">
    <property type="component" value="Chromosome"/>
</dbReference>
<protein>
    <recommendedName>
        <fullName evidence="3">Four helix bundle protein</fullName>
    </recommendedName>
</protein>
<evidence type="ECO:0000313" key="1">
    <source>
        <dbReference type="EMBL" id="CAG5085974.1"/>
    </source>
</evidence>
<sequence length="119" mass="13529">MSEGKSYQDLLVWQKAVTLTSDVYKTTGFFLDEEKFSLTQQIKRSAVSVPSNIAEGWGRNTDRSFGHFLSIAKGSLYELQTQLIIANRLDYINEQTLNELDSKIVEISKMTSSLMKKLN</sequence>
<dbReference type="PANTHER" id="PTHR38471">
    <property type="entry name" value="FOUR HELIX BUNDLE PROTEIN"/>
    <property type="match status" value="1"/>
</dbReference>
<dbReference type="InterPro" id="IPR036583">
    <property type="entry name" value="23S_rRNA_IVS_sf"/>
</dbReference>
<dbReference type="Pfam" id="PF05635">
    <property type="entry name" value="23S_rRNA_IVP"/>
    <property type="match status" value="1"/>
</dbReference>
<name>A0A916JRG0_9FLAO</name>
<reference evidence="1" key="1">
    <citation type="submission" date="2021-04" db="EMBL/GenBank/DDBJ databases">
        <authorList>
            <person name="Rodrigo-Torres L."/>
            <person name="Arahal R. D."/>
            <person name="Lucena T."/>
        </authorList>
    </citation>
    <scope>NUCLEOTIDE SEQUENCE</scope>
    <source>
        <strain evidence="1">AS29M-1</strain>
    </source>
</reference>